<dbReference type="InterPro" id="IPR002104">
    <property type="entry name" value="Integrase_catalytic"/>
</dbReference>
<accession>A0A9D2QLC2</accession>
<dbReference type="InterPro" id="IPR044068">
    <property type="entry name" value="CB"/>
</dbReference>
<dbReference type="PANTHER" id="PTHR30349">
    <property type="entry name" value="PHAGE INTEGRASE-RELATED"/>
    <property type="match status" value="1"/>
</dbReference>
<evidence type="ECO:0000259" key="8">
    <source>
        <dbReference type="PROSITE" id="PS51900"/>
    </source>
</evidence>
<dbReference type="InterPro" id="IPR013762">
    <property type="entry name" value="Integrase-like_cat_sf"/>
</dbReference>
<comment type="function">
    <text evidence="1">Site-specific tyrosine recombinase, which acts by catalyzing the cutting and rejoining of the recombining DNA molecules.</text>
</comment>
<dbReference type="InterPro" id="IPR011010">
    <property type="entry name" value="DNA_brk_join_enz"/>
</dbReference>
<name>A0A9D2QLC2_9FIRM</name>
<evidence type="ECO:0000259" key="7">
    <source>
        <dbReference type="PROSITE" id="PS51898"/>
    </source>
</evidence>
<dbReference type="PROSITE" id="PS51900">
    <property type="entry name" value="CB"/>
    <property type="match status" value="1"/>
</dbReference>
<protein>
    <submittedName>
        <fullName evidence="9">Tyrosine-type recombinase/integrase</fullName>
    </submittedName>
</protein>
<dbReference type="Pfam" id="PF02899">
    <property type="entry name" value="Phage_int_SAM_1"/>
    <property type="match status" value="1"/>
</dbReference>
<sequence length="290" mass="33553">MEHLMEEKQLAQFQQKLAEEEKSRRTIEKYGRDLRAFLRYLGETGRVDKAAVIRYKESLLECYAVSSVNSMLAALNRFFKEQGWYDCVVKLVRVQREAFRSQEKELSREEYFRLVKAAEKRGKRRLSYLMQTLCATGIRISELPFITVEAAKRGSAVVRLKGKTRTVLLPAALCESLLGYAIQEGIRKGSIFVTRNGRPMDRSNVLHEMKKLSREAGMERSKIFPHNLRHLFACTYYEMEKDITHLADLLGHSSINTTRIYTMSSGRKQAEQIERLGLLWIDMADEKKAA</sequence>
<dbReference type="Pfam" id="PF00589">
    <property type="entry name" value="Phage_integrase"/>
    <property type="match status" value="1"/>
</dbReference>
<dbReference type="EMBL" id="DWVS01000164">
    <property type="protein sequence ID" value="HJC87662.1"/>
    <property type="molecule type" value="Genomic_DNA"/>
</dbReference>
<dbReference type="AlphaFoldDB" id="A0A9D2QLC2"/>
<dbReference type="InterPro" id="IPR004107">
    <property type="entry name" value="Integrase_SAM-like_N"/>
</dbReference>
<evidence type="ECO:0000256" key="6">
    <source>
        <dbReference type="PROSITE-ProRule" id="PRU01248"/>
    </source>
</evidence>
<reference evidence="9" key="2">
    <citation type="submission" date="2021-04" db="EMBL/GenBank/DDBJ databases">
        <authorList>
            <person name="Gilroy R."/>
        </authorList>
    </citation>
    <scope>NUCLEOTIDE SEQUENCE</scope>
    <source>
        <strain evidence="9">ChiBcec1-1630</strain>
    </source>
</reference>
<dbReference type="Gene3D" id="1.10.150.130">
    <property type="match status" value="1"/>
</dbReference>
<comment type="caution">
    <text evidence="9">The sequence shown here is derived from an EMBL/GenBank/DDBJ whole genome shotgun (WGS) entry which is preliminary data.</text>
</comment>
<proteinExistence type="inferred from homology"/>
<feature type="domain" description="Tyr recombinase" evidence="7">
    <location>
        <begin position="101"/>
        <end position="274"/>
    </location>
</feature>
<dbReference type="PANTHER" id="PTHR30349:SF89">
    <property type="entry name" value="INTEGRASE_RECOMBINASE"/>
    <property type="match status" value="1"/>
</dbReference>
<dbReference type="SUPFAM" id="SSF56349">
    <property type="entry name" value="DNA breaking-rejoining enzymes"/>
    <property type="match status" value="1"/>
</dbReference>
<dbReference type="GO" id="GO:0015074">
    <property type="term" value="P:DNA integration"/>
    <property type="evidence" value="ECO:0007669"/>
    <property type="project" value="UniProtKB-KW"/>
</dbReference>
<dbReference type="GO" id="GO:0006310">
    <property type="term" value="P:DNA recombination"/>
    <property type="evidence" value="ECO:0007669"/>
    <property type="project" value="UniProtKB-KW"/>
</dbReference>
<keyword evidence="3" id="KW-0229">DNA integration</keyword>
<reference evidence="9" key="1">
    <citation type="journal article" date="2021" name="PeerJ">
        <title>Extensive microbial diversity within the chicken gut microbiome revealed by metagenomics and culture.</title>
        <authorList>
            <person name="Gilroy R."/>
            <person name="Ravi A."/>
            <person name="Getino M."/>
            <person name="Pursley I."/>
            <person name="Horton D.L."/>
            <person name="Alikhan N.F."/>
            <person name="Baker D."/>
            <person name="Gharbi K."/>
            <person name="Hall N."/>
            <person name="Watson M."/>
            <person name="Adriaenssens E.M."/>
            <person name="Foster-Nyarko E."/>
            <person name="Jarju S."/>
            <person name="Secka A."/>
            <person name="Antonio M."/>
            <person name="Oren A."/>
            <person name="Chaudhuri R.R."/>
            <person name="La Ragione R."/>
            <person name="Hildebrand F."/>
            <person name="Pallen M.J."/>
        </authorList>
    </citation>
    <scope>NUCLEOTIDE SEQUENCE</scope>
    <source>
        <strain evidence="9">ChiBcec1-1630</strain>
    </source>
</reference>
<comment type="similarity">
    <text evidence="2">Belongs to the 'phage' integrase family.</text>
</comment>
<evidence type="ECO:0000313" key="10">
    <source>
        <dbReference type="Proteomes" id="UP000823922"/>
    </source>
</evidence>
<feature type="domain" description="Core-binding (CB)" evidence="8">
    <location>
        <begin position="4"/>
        <end position="83"/>
    </location>
</feature>
<dbReference type="InterPro" id="IPR050090">
    <property type="entry name" value="Tyrosine_recombinase_XerCD"/>
</dbReference>
<keyword evidence="4 6" id="KW-0238">DNA-binding</keyword>
<dbReference type="Proteomes" id="UP000823922">
    <property type="component" value="Unassembled WGS sequence"/>
</dbReference>
<evidence type="ECO:0000256" key="5">
    <source>
        <dbReference type="ARBA" id="ARBA00023172"/>
    </source>
</evidence>
<dbReference type="PROSITE" id="PS51898">
    <property type="entry name" value="TYR_RECOMBINASE"/>
    <property type="match status" value="1"/>
</dbReference>
<evidence type="ECO:0000256" key="1">
    <source>
        <dbReference type="ARBA" id="ARBA00003283"/>
    </source>
</evidence>
<evidence type="ECO:0000256" key="2">
    <source>
        <dbReference type="ARBA" id="ARBA00008857"/>
    </source>
</evidence>
<organism evidence="9 10">
    <name type="scientific">Candidatus Eisenbergiella intestinigallinarum</name>
    <dbReference type="NCBI Taxonomy" id="2838549"/>
    <lineage>
        <taxon>Bacteria</taxon>
        <taxon>Bacillati</taxon>
        <taxon>Bacillota</taxon>
        <taxon>Clostridia</taxon>
        <taxon>Lachnospirales</taxon>
        <taxon>Lachnospiraceae</taxon>
        <taxon>Eisenbergiella</taxon>
    </lineage>
</organism>
<dbReference type="InterPro" id="IPR010998">
    <property type="entry name" value="Integrase_recombinase_N"/>
</dbReference>
<keyword evidence="5" id="KW-0233">DNA recombination</keyword>
<evidence type="ECO:0000256" key="4">
    <source>
        <dbReference type="ARBA" id="ARBA00023125"/>
    </source>
</evidence>
<evidence type="ECO:0000256" key="3">
    <source>
        <dbReference type="ARBA" id="ARBA00022908"/>
    </source>
</evidence>
<dbReference type="GO" id="GO:0003677">
    <property type="term" value="F:DNA binding"/>
    <property type="evidence" value="ECO:0007669"/>
    <property type="project" value="UniProtKB-UniRule"/>
</dbReference>
<gene>
    <name evidence="9" type="ORF">H9926_06585</name>
</gene>
<dbReference type="Gene3D" id="1.10.443.10">
    <property type="entry name" value="Intergrase catalytic core"/>
    <property type="match status" value="1"/>
</dbReference>
<evidence type="ECO:0000313" key="9">
    <source>
        <dbReference type="EMBL" id="HJC87662.1"/>
    </source>
</evidence>